<dbReference type="InterPro" id="IPR024096">
    <property type="entry name" value="NO_sig/Golgi_transp_ligand-bd"/>
</dbReference>
<dbReference type="InterPro" id="IPR011644">
    <property type="entry name" value="Heme_NO-bd"/>
</dbReference>
<dbReference type="PANTHER" id="PTHR45655:SF13">
    <property type="entry name" value="SOLUBLE GUANYLATE CYCLASE GCY-32-RELATED"/>
    <property type="match status" value="1"/>
</dbReference>
<dbReference type="SUPFAM" id="SSF111126">
    <property type="entry name" value="Ligand-binding domain in the NO signalling and Golgi transport"/>
    <property type="match status" value="1"/>
</dbReference>
<dbReference type="InterPro" id="IPR038158">
    <property type="entry name" value="H-NOX_domain_sf"/>
</dbReference>
<organism evidence="2 3">
    <name type="scientific">Sediminimonas qiaohouensis</name>
    <dbReference type="NCBI Taxonomy" id="552061"/>
    <lineage>
        <taxon>Bacteria</taxon>
        <taxon>Pseudomonadati</taxon>
        <taxon>Pseudomonadota</taxon>
        <taxon>Alphaproteobacteria</taxon>
        <taxon>Rhodobacterales</taxon>
        <taxon>Roseobacteraceae</taxon>
        <taxon>Sediminimonas</taxon>
    </lineage>
</organism>
<reference evidence="2 3" key="1">
    <citation type="submission" date="2019-06" db="EMBL/GenBank/DDBJ databases">
        <title>Enrichment of Autotrophic Halophilic Microorganisms from Red Sea Brine Pool Using Microbial Electrosynthesis System.</title>
        <authorList>
            <person name="Alqahtani M.F."/>
            <person name="Bajracharya S."/>
            <person name="Katuri K.P."/>
            <person name="Ali M."/>
            <person name="Saikaly P.E."/>
        </authorList>
    </citation>
    <scope>NUCLEOTIDE SEQUENCE [LARGE SCALE GENOMIC DNA]</scope>
    <source>
        <strain evidence="2">MES6</strain>
    </source>
</reference>
<accession>A0A7C9H9C3</accession>
<feature type="domain" description="Heme NO-binding" evidence="1">
    <location>
        <begin position="2"/>
        <end position="157"/>
    </location>
</feature>
<comment type="caution">
    <text evidence="2">The sequence shown here is derived from an EMBL/GenBank/DDBJ whole genome shotgun (WGS) entry which is preliminary data.</text>
</comment>
<dbReference type="AlphaFoldDB" id="A0A7C9H9C3"/>
<dbReference type="RefSeq" id="WP_273247795.1">
    <property type="nucleotide sequence ID" value="NZ_VENJ01000002.1"/>
</dbReference>
<dbReference type="Gene3D" id="3.90.1520.10">
    <property type="entry name" value="H-NOX domain"/>
    <property type="match status" value="1"/>
</dbReference>
<proteinExistence type="predicted"/>
<dbReference type="Proteomes" id="UP000483078">
    <property type="component" value="Unassembled WGS sequence"/>
</dbReference>
<gene>
    <name evidence="2" type="ORF">FH759_01375</name>
</gene>
<name>A0A7C9H9C3_9RHOB</name>
<dbReference type="Pfam" id="PF07700">
    <property type="entry name" value="HNOB"/>
    <property type="match status" value="1"/>
</dbReference>
<evidence type="ECO:0000259" key="1">
    <source>
        <dbReference type="Pfam" id="PF07700"/>
    </source>
</evidence>
<evidence type="ECO:0000313" key="2">
    <source>
        <dbReference type="EMBL" id="MTJ03331.1"/>
    </source>
</evidence>
<protein>
    <submittedName>
        <fullName evidence="2">Heme NO-binding protein</fullName>
    </submittedName>
</protein>
<dbReference type="PANTHER" id="PTHR45655">
    <property type="entry name" value="GUANYLATE CYCLASE SOLUBLE SUBUNIT BETA-2"/>
    <property type="match status" value="1"/>
</dbReference>
<sequence>MHGLVNRAIEGFVRDSYGADAWREVTRRAGLEVSSFEPMLTYDDKLTEDILGAIVRHLGKPRDEVLEDIGTYLVSHPNLEALRRLLRFGGVGFVDFLHSLDDLPGRARLAVEDLELPRLELREHAANLYSLVCRSPHHGFGHVMMGVLRALADDYGALVLLEHGEASGDCEVIYITLIESAYSKGRAFDLGGRAALG</sequence>
<evidence type="ECO:0000313" key="3">
    <source>
        <dbReference type="Proteomes" id="UP000483078"/>
    </source>
</evidence>
<dbReference type="GO" id="GO:0020037">
    <property type="term" value="F:heme binding"/>
    <property type="evidence" value="ECO:0007669"/>
    <property type="project" value="InterPro"/>
</dbReference>
<dbReference type="EMBL" id="VENJ01000002">
    <property type="protein sequence ID" value="MTJ03331.1"/>
    <property type="molecule type" value="Genomic_DNA"/>
</dbReference>